<feature type="domain" description="Nitroreductase" evidence="3">
    <location>
        <begin position="72"/>
        <end position="167"/>
    </location>
</feature>
<evidence type="ECO:0000256" key="2">
    <source>
        <dbReference type="ARBA" id="ARBA00023002"/>
    </source>
</evidence>
<dbReference type="STRING" id="1120976.SAMN03080606_02630"/>
<dbReference type="InterPro" id="IPR000415">
    <property type="entry name" value="Nitroreductase-like"/>
</dbReference>
<organism evidence="4 5">
    <name type="scientific">Alkaliphilus peptidifermentans DSM 18978</name>
    <dbReference type="NCBI Taxonomy" id="1120976"/>
    <lineage>
        <taxon>Bacteria</taxon>
        <taxon>Bacillati</taxon>
        <taxon>Bacillota</taxon>
        <taxon>Clostridia</taxon>
        <taxon>Peptostreptococcales</taxon>
        <taxon>Natronincolaceae</taxon>
        <taxon>Alkaliphilus</taxon>
    </lineage>
</organism>
<evidence type="ECO:0000313" key="4">
    <source>
        <dbReference type="EMBL" id="SCY82462.1"/>
    </source>
</evidence>
<name>A0A1G5J2E9_9FIRM</name>
<dbReference type="Proteomes" id="UP000198636">
    <property type="component" value="Unassembled WGS sequence"/>
</dbReference>
<dbReference type="GO" id="GO:0016491">
    <property type="term" value="F:oxidoreductase activity"/>
    <property type="evidence" value="ECO:0007669"/>
    <property type="project" value="UniProtKB-KW"/>
</dbReference>
<keyword evidence="2" id="KW-0560">Oxidoreductase</keyword>
<dbReference type="RefSeq" id="WP_207647921.1">
    <property type="nucleotide sequence ID" value="NZ_FMUS01000017.1"/>
</dbReference>
<protein>
    <submittedName>
        <fullName evidence="4">Nitroreductase</fullName>
    </submittedName>
</protein>
<dbReference type="AlphaFoldDB" id="A0A1G5J2E9"/>
<dbReference type="PANTHER" id="PTHR43673">
    <property type="entry name" value="NAD(P)H NITROREDUCTASE YDGI-RELATED"/>
    <property type="match status" value="1"/>
</dbReference>
<dbReference type="EMBL" id="FMUS01000017">
    <property type="protein sequence ID" value="SCY82462.1"/>
    <property type="molecule type" value="Genomic_DNA"/>
</dbReference>
<keyword evidence="5" id="KW-1185">Reference proteome</keyword>
<dbReference type="InterPro" id="IPR029479">
    <property type="entry name" value="Nitroreductase"/>
</dbReference>
<sequence length="188" mass="21254">MLDNIKQVEVLKDIRSIRQYKDTKVDKKIIADIIDCARMAPTANNRQPWEFIVITDEDRLKDLSEIVPSGNFLKDVPVAIVVFCSKDTNYFLEDGSAATQNILSAARFHGLGSCWIAGYQGSYYENAEVPLCEGIPCYTPSSYGEEIRKILDAPENLQLVSVVSLGYSDEKPNVDKRSLEEVLHWNKY</sequence>
<dbReference type="PANTHER" id="PTHR43673:SF10">
    <property type="entry name" value="NADH DEHYDROGENASE_NAD(P)H NITROREDUCTASE XCC3605-RELATED"/>
    <property type="match status" value="1"/>
</dbReference>
<evidence type="ECO:0000313" key="5">
    <source>
        <dbReference type="Proteomes" id="UP000198636"/>
    </source>
</evidence>
<evidence type="ECO:0000259" key="3">
    <source>
        <dbReference type="Pfam" id="PF00881"/>
    </source>
</evidence>
<dbReference type="Gene3D" id="3.40.109.10">
    <property type="entry name" value="NADH Oxidase"/>
    <property type="match status" value="1"/>
</dbReference>
<comment type="similarity">
    <text evidence="1">Belongs to the nitroreductase family.</text>
</comment>
<gene>
    <name evidence="4" type="ORF">SAMN03080606_02630</name>
</gene>
<dbReference type="SUPFAM" id="SSF55469">
    <property type="entry name" value="FMN-dependent nitroreductase-like"/>
    <property type="match status" value="1"/>
</dbReference>
<dbReference type="Pfam" id="PF00881">
    <property type="entry name" value="Nitroreductase"/>
    <property type="match status" value="2"/>
</dbReference>
<proteinExistence type="inferred from homology"/>
<accession>A0A1G5J2E9</accession>
<feature type="domain" description="Nitroreductase" evidence="3">
    <location>
        <begin position="15"/>
        <end position="67"/>
    </location>
</feature>
<reference evidence="4 5" key="1">
    <citation type="submission" date="2016-10" db="EMBL/GenBank/DDBJ databases">
        <authorList>
            <person name="de Groot N.N."/>
        </authorList>
    </citation>
    <scope>NUCLEOTIDE SEQUENCE [LARGE SCALE GENOMIC DNA]</scope>
    <source>
        <strain evidence="4 5">DSM 18978</strain>
    </source>
</reference>
<evidence type="ECO:0000256" key="1">
    <source>
        <dbReference type="ARBA" id="ARBA00007118"/>
    </source>
</evidence>